<evidence type="ECO:0000256" key="1">
    <source>
        <dbReference type="SAM" id="Phobius"/>
    </source>
</evidence>
<keyword evidence="1" id="KW-0472">Membrane</keyword>
<proteinExistence type="predicted"/>
<keyword evidence="4" id="KW-1185">Reference proteome</keyword>
<dbReference type="AlphaFoldDB" id="A0A9X3TWT1"/>
<gene>
    <name evidence="3" type="ORF">NYP16_04090</name>
</gene>
<feature type="domain" description="Glycosyltransferase 2-like" evidence="2">
    <location>
        <begin position="11"/>
        <end position="173"/>
    </location>
</feature>
<accession>A0A9X3TWT1</accession>
<evidence type="ECO:0000259" key="2">
    <source>
        <dbReference type="Pfam" id="PF00535"/>
    </source>
</evidence>
<dbReference type="Pfam" id="PF00535">
    <property type="entry name" value="Glycos_transf_2"/>
    <property type="match status" value="1"/>
</dbReference>
<keyword evidence="1" id="KW-1133">Transmembrane helix</keyword>
<feature type="transmembrane region" description="Helical" evidence="1">
    <location>
        <begin position="247"/>
        <end position="267"/>
    </location>
</feature>
<dbReference type="InterPro" id="IPR029044">
    <property type="entry name" value="Nucleotide-diphossugar_trans"/>
</dbReference>
<protein>
    <submittedName>
        <fullName evidence="3">Glycosyltransferase family 2 protein</fullName>
    </submittedName>
</protein>
<dbReference type="InterPro" id="IPR001173">
    <property type="entry name" value="Glyco_trans_2-like"/>
</dbReference>
<sequence>MEEFLNAKIAVVIPCYKVKRHVLGVIAQIGLEVAVIYCVDDGCPEQSGKFIEAENRDPRVRVLYNPENRGVGGAVITGYKEAIKDGMKIAVKLDGDGQMDPSLLPRFVLPIMWGEADYAKGNRFFNPDDLEGMPTIRLFGNAVLSFLAKLSSGYWSSFDPTNGYTAVHTSILKVMPLDKLSPRYFFETDMLFRLSILRAVVADVPMQAVYGDEISNLRITRVVWPFFKGNMRNFWKRIVYNYFLRDFQLGSATLGLGVPLVLFAMIFGGSAWVHSYTSGMPATAGTVMLAGLSLFLGLQFLLTFLNFDIQNVPKRTLHPLLEHLPGGHL</sequence>
<dbReference type="SUPFAM" id="SSF53448">
    <property type="entry name" value="Nucleotide-diphospho-sugar transferases"/>
    <property type="match status" value="1"/>
</dbReference>
<evidence type="ECO:0000313" key="4">
    <source>
        <dbReference type="Proteomes" id="UP001141619"/>
    </source>
</evidence>
<reference evidence="3" key="1">
    <citation type="submission" date="2022-08" db="EMBL/GenBank/DDBJ databases">
        <authorList>
            <person name="Vandamme P."/>
            <person name="Hettiarachchi A."/>
            <person name="Peeters C."/>
            <person name="Cnockaert M."/>
            <person name="Carlier A."/>
        </authorList>
    </citation>
    <scope>NUCLEOTIDE SEQUENCE</scope>
    <source>
        <strain evidence="3">LMG 31809</strain>
    </source>
</reference>
<dbReference type="Proteomes" id="UP001141619">
    <property type="component" value="Unassembled WGS sequence"/>
</dbReference>
<dbReference type="CDD" id="cd04179">
    <property type="entry name" value="DPM_DPG-synthase_like"/>
    <property type="match status" value="1"/>
</dbReference>
<dbReference type="PANTHER" id="PTHR48090:SF7">
    <property type="entry name" value="RFBJ PROTEIN"/>
    <property type="match status" value="1"/>
</dbReference>
<feature type="transmembrane region" description="Helical" evidence="1">
    <location>
        <begin position="287"/>
        <end position="307"/>
    </location>
</feature>
<comment type="caution">
    <text evidence="3">The sequence shown here is derived from an EMBL/GenBank/DDBJ whole genome shotgun (WGS) entry which is preliminary data.</text>
</comment>
<dbReference type="Gene3D" id="3.90.550.10">
    <property type="entry name" value="Spore Coat Polysaccharide Biosynthesis Protein SpsA, Chain A"/>
    <property type="match status" value="1"/>
</dbReference>
<keyword evidence="1" id="KW-0812">Transmembrane</keyword>
<reference evidence="3" key="2">
    <citation type="journal article" date="2023" name="Syst. Appl. Microbiol.">
        <title>Govania unica gen. nov., sp. nov., a rare biosphere bacterium that represents a novel family in the class Alphaproteobacteria.</title>
        <authorList>
            <person name="Vandamme P."/>
            <person name="Peeters C."/>
            <person name="Hettiarachchi A."/>
            <person name="Cnockaert M."/>
            <person name="Carlier A."/>
        </authorList>
    </citation>
    <scope>NUCLEOTIDE SEQUENCE</scope>
    <source>
        <strain evidence="3">LMG 31809</strain>
    </source>
</reference>
<dbReference type="InterPro" id="IPR050256">
    <property type="entry name" value="Glycosyltransferase_2"/>
</dbReference>
<dbReference type="RefSeq" id="WP_274942829.1">
    <property type="nucleotide sequence ID" value="NZ_JANWOI010000001.1"/>
</dbReference>
<organism evidence="3 4">
    <name type="scientific">Govanella unica</name>
    <dbReference type="NCBI Taxonomy" id="2975056"/>
    <lineage>
        <taxon>Bacteria</taxon>
        <taxon>Pseudomonadati</taxon>
        <taxon>Pseudomonadota</taxon>
        <taxon>Alphaproteobacteria</taxon>
        <taxon>Emcibacterales</taxon>
        <taxon>Govanellaceae</taxon>
        <taxon>Govanella</taxon>
    </lineage>
</organism>
<dbReference type="PANTHER" id="PTHR48090">
    <property type="entry name" value="UNDECAPRENYL-PHOSPHATE 4-DEOXY-4-FORMAMIDO-L-ARABINOSE TRANSFERASE-RELATED"/>
    <property type="match status" value="1"/>
</dbReference>
<dbReference type="EMBL" id="JANWOI010000001">
    <property type="protein sequence ID" value="MDA5193135.1"/>
    <property type="molecule type" value="Genomic_DNA"/>
</dbReference>
<evidence type="ECO:0000313" key="3">
    <source>
        <dbReference type="EMBL" id="MDA5193135.1"/>
    </source>
</evidence>
<name>A0A9X3TWT1_9PROT</name>